<evidence type="ECO:0000313" key="4">
    <source>
        <dbReference type="Proteomes" id="UP000317650"/>
    </source>
</evidence>
<evidence type="ECO:0000256" key="1">
    <source>
        <dbReference type="SAM" id="MobiDB-lite"/>
    </source>
</evidence>
<dbReference type="GO" id="GO:0000027">
    <property type="term" value="P:ribosomal large subunit assembly"/>
    <property type="evidence" value="ECO:0007669"/>
    <property type="project" value="TreeGrafter"/>
</dbReference>
<dbReference type="Proteomes" id="UP000317650">
    <property type="component" value="Chromosome 5"/>
</dbReference>
<keyword evidence="4" id="KW-1185">Reference proteome</keyword>
<comment type="caution">
    <text evidence="3">The sequence shown here is derived from an EMBL/GenBank/DDBJ whole genome shotgun (WGS) entry which is preliminary data.</text>
</comment>
<feature type="compositionally biased region" description="Basic residues" evidence="1">
    <location>
        <begin position="1"/>
        <end position="10"/>
    </location>
</feature>
<accession>A0A4S8JST1</accession>
<feature type="region of interest" description="Disordered" evidence="1">
    <location>
        <begin position="1"/>
        <end position="20"/>
    </location>
</feature>
<evidence type="ECO:0000313" key="3">
    <source>
        <dbReference type="EMBL" id="THU65188.1"/>
    </source>
</evidence>
<dbReference type="STRING" id="52838.A0A4S8JST1"/>
<proteinExistence type="predicted"/>
<dbReference type="GO" id="GO:0006364">
    <property type="term" value="P:rRNA processing"/>
    <property type="evidence" value="ECO:0007669"/>
    <property type="project" value="InterPro"/>
</dbReference>
<dbReference type="GO" id="GO:0030687">
    <property type="term" value="C:preribosome, large subunit precursor"/>
    <property type="evidence" value="ECO:0007669"/>
    <property type="project" value="TreeGrafter"/>
</dbReference>
<gene>
    <name evidence="3" type="ORF">C4D60_Mb05t01040</name>
</gene>
<dbReference type="EMBL" id="PYDT01000003">
    <property type="protein sequence ID" value="THU65188.1"/>
    <property type="molecule type" value="Genomic_DNA"/>
</dbReference>
<feature type="domain" description="Brix" evidence="2">
    <location>
        <begin position="1"/>
        <end position="184"/>
    </location>
</feature>
<evidence type="ECO:0000259" key="2">
    <source>
        <dbReference type="PROSITE" id="PS50833"/>
    </source>
</evidence>
<protein>
    <recommendedName>
        <fullName evidence="2">Brix domain-containing protein</fullName>
    </recommendedName>
</protein>
<organism evidence="3 4">
    <name type="scientific">Musa balbisiana</name>
    <name type="common">Banana</name>
    <dbReference type="NCBI Taxonomy" id="52838"/>
    <lineage>
        <taxon>Eukaryota</taxon>
        <taxon>Viridiplantae</taxon>
        <taxon>Streptophyta</taxon>
        <taxon>Embryophyta</taxon>
        <taxon>Tracheophyta</taxon>
        <taxon>Spermatophyta</taxon>
        <taxon>Magnoliopsida</taxon>
        <taxon>Liliopsida</taxon>
        <taxon>Zingiberales</taxon>
        <taxon>Musaceae</taxon>
        <taxon>Musa</taxon>
    </lineage>
</organism>
<dbReference type="PROSITE" id="PS50833">
    <property type="entry name" value="BRIX"/>
    <property type="match status" value="1"/>
</dbReference>
<sequence length="237" mass="26706">MARFKKKKALPKPSTVKNTPTVDRITGQTIPKSFVFSRGKLGLPGDLELDLRKLMLPHTTLKLKIVLSGFGSGDQHLKLTRIMFQNIFSAIDINTVKLSSCRRIILLSHNNETNLIDFQHYSIRLQPIGLAMVQKVKLMKNRQLSLASDLDRVNRASTQSAVRLQEIGPRMTLHLVKVEEGLCSGAVIYNDFEAMNCHLPFQIVGTNQSVDVFHEKHLYLLLPEPKGRNPLSMKSNP</sequence>
<name>A0A4S8JST1_MUSBA</name>
<dbReference type="GO" id="GO:0019843">
    <property type="term" value="F:rRNA binding"/>
    <property type="evidence" value="ECO:0007669"/>
    <property type="project" value="InterPro"/>
</dbReference>
<dbReference type="PANTHER" id="PTHR12661">
    <property type="entry name" value="PETER PAN-RELATED"/>
    <property type="match status" value="1"/>
</dbReference>
<dbReference type="PANTHER" id="PTHR12661:SF5">
    <property type="entry name" value="SUPPRESSOR OF SWI4 1 HOMOLOG"/>
    <property type="match status" value="1"/>
</dbReference>
<dbReference type="InterPro" id="IPR007109">
    <property type="entry name" value="Brix"/>
</dbReference>
<dbReference type="InterPro" id="IPR045112">
    <property type="entry name" value="PPAN-like"/>
</dbReference>
<reference evidence="3 4" key="1">
    <citation type="journal article" date="2019" name="Nat. Plants">
        <title>Genome sequencing of Musa balbisiana reveals subgenome evolution and function divergence in polyploid bananas.</title>
        <authorList>
            <person name="Yao X."/>
        </authorList>
    </citation>
    <scope>NUCLEOTIDE SEQUENCE [LARGE SCALE GENOMIC DNA]</scope>
    <source>
        <strain evidence="4">cv. DH-PKW</strain>
        <tissue evidence="3">Leaves</tissue>
    </source>
</reference>
<dbReference type="AlphaFoldDB" id="A0A4S8JST1"/>
<dbReference type="Pfam" id="PF04427">
    <property type="entry name" value="Brix"/>
    <property type="match status" value="1"/>
</dbReference>